<accession>A0A2I9LP83</accession>
<keyword evidence="2" id="KW-0645">Protease</keyword>
<evidence type="ECO:0000256" key="4">
    <source>
        <dbReference type="ARBA" id="ARBA00022801"/>
    </source>
</evidence>
<protein>
    <submittedName>
        <fullName evidence="10">Metalloproteinase</fullName>
    </submittedName>
</protein>
<dbReference type="GO" id="GO:0004222">
    <property type="term" value="F:metalloendopeptidase activity"/>
    <property type="evidence" value="ECO:0007669"/>
    <property type="project" value="InterPro"/>
</dbReference>
<evidence type="ECO:0000259" key="9">
    <source>
        <dbReference type="PROSITE" id="PS50215"/>
    </source>
</evidence>
<feature type="binding site" evidence="7">
    <location>
        <position position="326"/>
    </location>
    <ligand>
        <name>Zn(2+)</name>
        <dbReference type="ChEBI" id="CHEBI:29105"/>
        <note>catalytic</note>
    </ligand>
</feature>
<dbReference type="EMBL" id="GFWZ01000198">
    <property type="protein sequence ID" value="MBW20188.1"/>
    <property type="molecule type" value="Transcribed_RNA"/>
</dbReference>
<name>A0A2I9LP83_9SCOR</name>
<proteinExistence type="inferred from homology"/>
<feature type="binding site" evidence="7">
    <location>
        <position position="336"/>
    </location>
    <ligand>
        <name>Zn(2+)</name>
        <dbReference type="ChEBI" id="CHEBI:29105"/>
        <note>catalytic</note>
    </ligand>
</feature>
<dbReference type="InterPro" id="IPR001590">
    <property type="entry name" value="Peptidase_M12B"/>
</dbReference>
<feature type="signal peptide" evidence="8">
    <location>
        <begin position="1"/>
        <end position="16"/>
    </location>
</feature>
<keyword evidence="6" id="KW-0482">Metalloprotease</keyword>
<dbReference type="GO" id="GO:0006509">
    <property type="term" value="P:membrane protein ectodomain proteolysis"/>
    <property type="evidence" value="ECO:0007669"/>
    <property type="project" value="TreeGrafter"/>
</dbReference>
<evidence type="ECO:0000256" key="2">
    <source>
        <dbReference type="ARBA" id="ARBA00022670"/>
    </source>
</evidence>
<evidence type="ECO:0000256" key="5">
    <source>
        <dbReference type="ARBA" id="ARBA00022833"/>
    </source>
</evidence>
<dbReference type="InterPro" id="IPR024079">
    <property type="entry name" value="MetalloPept_cat_dom_sf"/>
</dbReference>
<comment type="caution">
    <text evidence="7">Lacks conserved residue(s) required for the propagation of feature annotation.</text>
</comment>
<evidence type="ECO:0000256" key="1">
    <source>
        <dbReference type="ARBA" id="ARBA00006629"/>
    </source>
</evidence>
<dbReference type="PROSITE" id="PS50215">
    <property type="entry name" value="ADAM_MEPRO"/>
    <property type="match status" value="1"/>
</dbReference>
<keyword evidence="3 7" id="KW-0479">Metal-binding</keyword>
<keyword evidence="5 7" id="KW-0862">Zinc</keyword>
<dbReference type="PANTHER" id="PTHR11905">
    <property type="entry name" value="ADAM A DISINTEGRIN AND METALLOPROTEASE DOMAIN"/>
    <property type="match status" value="1"/>
</dbReference>
<keyword evidence="8" id="KW-0732">Signal</keyword>
<sequence>MLFYLLSVSLCVVISAIPSGRIDVVYPSIETLRSGMKMIKFRTFDRDIELKLEPAGEVISDDFAVVSDDQKQKQTNIEFLKRNLYRDKEKGVALHINEDGPLSINGILSFDLRIKPLDTNNIDKYGNRAHRIIEVLQDQRTRVKIVIPDIENKTYNRKLGRNEEDECVELKYIFLAESQFTKAFENDTVALEEYLSVTMVQVQNFMDTLDLRIKVRLVKAITFTEETEPEFMKNSAIKGHEKYLDANKLIGGARDYICQSRENISDKADIIFVISKRRFGEMASDGKINSGIAGMAYVGIICNDCYKTGLVLDDTNIYERSDTIAHESCHILGSPHDGEGPVSNVANSPGSKNCSSSDGYIMGDRNRVNGMKFSPCTRDNIENILKIGGYDCIKTKCTEE</sequence>
<dbReference type="Gene3D" id="3.40.390.10">
    <property type="entry name" value="Collagenase (Catalytic Domain)"/>
    <property type="match status" value="1"/>
</dbReference>
<feature type="chain" id="PRO_5014321701" evidence="8">
    <location>
        <begin position="17"/>
        <end position="400"/>
    </location>
</feature>
<feature type="active site" evidence="7">
    <location>
        <position position="327"/>
    </location>
</feature>
<dbReference type="PANTHER" id="PTHR11905:SF159">
    <property type="entry name" value="ADAM METALLOPROTEASE"/>
    <property type="match status" value="1"/>
</dbReference>
<reference evidence="10" key="1">
    <citation type="journal article" date="2017" name="Toxicon">
        <title>Venom-gland transcriptomics and venom proteomics of the Hentz striped scorpion (Centruroides hentzi; Buthidae) reveal high toxin diversity in a harmless member of a lethal family.</title>
        <authorList>
            <person name="Ward M.J."/>
            <person name="Ellsworth S.A."/>
            <person name="Rokyta D.R."/>
        </authorList>
    </citation>
    <scope>NUCLEOTIDE SEQUENCE</scope>
    <source>
        <tissue evidence="10">Venom gland</tissue>
    </source>
</reference>
<comment type="similarity">
    <text evidence="1">Belongs to the venom metalloproteinase (M12B) family.</text>
</comment>
<organism evidence="10">
    <name type="scientific">Centruroides hentzi</name>
    <dbReference type="NCBI Taxonomy" id="88313"/>
    <lineage>
        <taxon>Eukaryota</taxon>
        <taxon>Metazoa</taxon>
        <taxon>Ecdysozoa</taxon>
        <taxon>Arthropoda</taxon>
        <taxon>Chelicerata</taxon>
        <taxon>Arachnida</taxon>
        <taxon>Scorpiones</taxon>
        <taxon>Buthida</taxon>
        <taxon>Buthoidea</taxon>
        <taxon>Buthidae</taxon>
        <taxon>Centruroides</taxon>
    </lineage>
</organism>
<keyword evidence="4" id="KW-0378">Hydrolase</keyword>
<dbReference type="SUPFAM" id="SSF55486">
    <property type="entry name" value="Metalloproteases ('zincins'), catalytic domain"/>
    <property type="match status" value="1"/>
</dbReference>
<evidence type="ECO:0000256" key="7">
    <source>
        <dbReference type="PROSITE-ProRule" id="PRU00276"/>
    </source>
</evidence>
<dbReference type="AlphaFoldDB" id="A0A2I9LP83"/>
<dbReference type="Pfam" id="PF13574">
    <property type="entry name" value="Reprolysin_2"/>
    <property type="match status" value="1"/>
</dbReference>
<evidence type="ECO:0000256" key="8">
    <source>
        <dbReference type="SAM" id="SignalP"/>
    </source>
</evidence>
<dbReference type="GO" id="GO:0046872">
    <property type="term" value="F:metal ion binding"/>
    <property type="evidence" value="ECO:0007669"/>
    <property type="project" value="UniProtKB-KW"/>
</dbReference>
<feature type="domain" description="Peptidase M12B" evidence="9">
    <location>
        <begin position="168"/>
        <end position="397"/>
    </location>
</feature>
<evidence type="ECO:0000313" key="10">
    <source>
        <dbReference type="EMBL" id="MBW20188.1"/>
    </source>
</evidence>
<evidence type="ECO:0000256" key="6">
    <source>
        <dbReference type="ARBA" id="ARBA00023049"/>
    </source>
</evidence>
<evidence type="ECO:0000256" key="3">
    <source>
        <dbReference type="ARBA" id="ARBA00022723"/>
    </source>
</evidence>
<feature type="binding site" evidence="7">
    <location>
        <position position="330"/>
    </location>
    <ligand>
        <name>Zn(2+)</name>
        <dbReference type="ChEBI" id="CHEBI:29105"/>
        <note>catalytic</note>
    </ligand>
</feature>